<dbReference type="PANTHER" id="PTHR43800">
    <property type="entry name" value="PEPTIDYL-LYSINE N-ACETYLTRANSFERASE YJAB"/>
    <property type="match status" value="1"/>
</dbReference>
<name>A0A2R4MAP8_9HYPH</name>
<proteinExistence type="predicted"/>
<reference evidence="4 5" key="1">
    <citation type="submission" date="2017-05" db="EMBL/GenBank/DDBJ databases">
        <title>Genome Analysis of Maritalea myrionectae HL2708#5.</title>
        <authorList>
            <consortium name="Cotde Inc.-PKNU"/>
            <person name="Jang D."/>
            <person name="Oh H.-M."/>
        </authorList>
    </citation>
    <scope>NUCLEOTIDE SEQUENCE [LARGE SCALE GENOMIC DNA]</scope>
    <source>
        <strain evidence="4 5">HL2708#5</strain>
    </source>
</reference>
<feature type="domain" description="N-acetyltransferase" evidence="3">
    <location>
        <begin position="9"/>
        <end position="157"/>
    </location>
</feature>
<accession>A0A2R4MAP8</accession>
<dbReference type="InterPro" id="IPR000182">
    <property type="entry name" value="GNAT_dom"/>
</dbReference>
<dbReference type="KEGG" id="mmyr:MXMO3_00399"/>
<dbReference type="GO" id="GO:0016747">
    <property type="term" value="F:acyltransferase activity, transferring groups other than amino-acyl groups"/>
    <property type="evidence" value="ECO:0007669"/>
    <property type="project" value="InterPro"/>
</dbReference>
<dbReference type="InterPro" id="IPR016181">
    <property type="entry name" value="Acyl_CoA_acyltransferase"/>
</dbReference>
<dbReference type="Proteomes" id="UP000258927">
    <property type="component" value="Chromosome"/>
</dbReference>
<dbReference type="AlphaFoldDB" id="A0A2R4MAP8"/>
<evidence type="ECO:0000259" key="3">
    <source>
        <dbReference type="PROSITE" id="PS51186"/>
    </source>
</evidence>
<dbReference type="CDD" id="cd04301">
    <property type="entry name" value="NAT_SF"/>
    <property type="match status" value="1"/>
</dbReference>
<dbReference type="Gene3D" id="3.40.630.30">
    <property type="match status" value="1"/>
</dbReference>
<evidence type="ECO:0000256" key="2">
    <source>
        <dbReference type="ARBA" id="ARBA00023315"/>
    </source>
</evidence>
<keyword evidence="1" id="KW-0808">Transferase</keyword>
<evidence type="ECO:0000313" key="5">
    <source>
        <dbReference type="Proteomes" id="UP000258927"/>
    </source>
</evidence>
<protein>
    <recommendedName>
        <fullName evidence="3">N-acetyltransferase domain-containing protein</fullName>
    </recommendedName>
</protein>
<dbReference type="SUPFAM" id="SSF55729">
    <property type="entry name" value="Acyl-CoA N-acyltransferases (Nat)"/>
    <property type="match status" value="1"/>
</dbReference>
<keyword evidence="5" id="KW-1185">Reference proteome</keyword>
<keyword evidence="2" id="KW-0012">Acyltransferase</keyword>
<evidence type="ECO:0000256" key="1">
    <source>
        <dbReference type="ARBA" id="ARBA00022679"/>
    </source>
</evidence>
<dbReference type="Pfam" id="PF13508">
    <property type="entry name" value="Acetyltransf_7"/>
    <property type="match status" value="1"/>
</dbReference>
<sequence length="157" mass="17791">MTAAHYTMVTIRAYQEADWPQLCSIHDAARKTELGEANIKAGAFLPLEKCAQDKRLVGGKIIVAERDQKILGFAAYSSHQLAWLYVTPHHFSEGIGQQLIRHILARTDRPLDVQMLDGNRRALRLYQHMGFEIYKRTQGHIEGTNNVPATGLTLRLR</sequence>
<dbReference type="PANTHER" id="PTHR43800:SF1">
    <property type="entry name" value="PEPTIDYL-LYSINE N-ACETYLTRANSFERASE YJAB"/>
    <property type="match status" value="1"/>
</dbReference>
<dbReference type="EMBL" id="CP021330">
    <property type="protein sequence ID" value="AVX02946.1"/>
    <property type="molecule type" value="Genomic_DNA"/>
</dbReference>
<gene>
    <name evidence="4" type="ORF">MXMO3_00399</name>
</gene>
<dbReference type="PROSITE" id="PS51186">
    <property type="entry name" value="GNAT"/>
    <property type="match status" value="1"/>
</dbReference>
<evidence type="ECO:0000313" key="4">
    <source>
        <dbReference type="EMBL" id="AVX02946.1"/>
    </source>
</evidence>
<organism evidence="4 5">
    <name type="scientific">Maritalea myrionectae</name>
    <dbReference type="NCBI Taxonomy" id="454601"/>
    <lineage>
        <taxon>Bacteria</taxon>
        <taxon>Pseudomonadati</taxon>
        <taxon>Pseudomonadota</taxon>
        <taxon>Alphaproteobacteria</taxon>
        <taxon>Hyphomicrobiales</taxon>
        <taxon>Devosiaceae</taxon>
        <taxon>Maritalea</taxon>
    </lineage>
</organism>